<evidence type="ECO:0000313" key="10">
    <source>
        <dbReference type="Proteomes" id="UP001527202"/>
    </source>
</evidence>
<dbReference type="SUPFAM" id="SSF88659">
    <property type="entry name" value="Sigma3 and sigma4 domains of RNA polymerase sigma factors"/>
    <property type="match status" value="1"/>
</dbReference>
<dbReference type="CDD" id="cd06171">
    <property type="entry name" value="Sigma70_r4"/>
    <property type="match status" value="1"/>
</dbReference>
<dbReference type="Pfam" id="PF04542">
    <property type="entry name" value="Sigma70_r2"/>
    <property type="match status" value="1"/>
</dbReference>
<name>A0A410WPY6_9BACL</name>
<keyword evidence="2" id="KW-0805">Transcription regulation</keyword>
<keyword evidence="10" id="KW-1185">Reference proteome</keyword>
<dbReference type="InterPro" id="IPR013324">
    <property type="entry name" value="RNA_pol_sigma_r3/r4-like"/>
</dbReference>
<reference evidence="8 9" key="1">
    <citation type="submission" date="2018-01" db="EMBL/GenBank/DDBJ databases">
        <title>The whole genome sequencing and assembly of Paenibacillus chitinolyticus KCCM 41400 strain.</title>
        <authorList>
            <person name="Kim J.-Y."/>
            <person name="Park M.-K."/>
            <person name="Lee Y.-J."/>
            <person name="Yi H."/>
            <person name="Bahn Y.-S."/>
            <person name="Kim J.F."/>
            <person name="Lee D.-W."/>
        </authorList>
    </citation>
    <scope>NUCLEOTIDE SEQUENCE [LARGE SCALE GENOMIC DNA]</scope>
    <source>
        <strain evidence="8 9">KCCM 41400</strain>
    </source>
</reference>
<proteinExistence type="inferred from homology"/>
<evidence type="ECO:0000259" key="6">
    <source>
        <dbReference type="Pfam" id="PF08281"/>
    </source>
</evidence>
<dbReference type="GO" id="GO:0016987">
    <property type="term" value="F:sigma factor activity"/>
    <property type="evidence" value="ECO:0007669"/>
    <property type="project" value="UniProtKB-KW"/>
</dbReference>
<dbReference type="PANTHER" id="PTHR43133">
    <property type="entry name" value="RNA POLYMERASE ECF-TYPE SIGMA FACTO"/>
    <property type="match status" value="1"/>
</dbReference>
<dbReference type="InterPro" id="IPR013325">
    <property type="entry name" value="RNA_pol_sigma_r2"/>
</dbReference>
<evidence type="ECO:0000256" key="2">
    <source>
        <dbReference type="ARBA" id="ARBA00023015"/>
    </source>
</evidence>
<dbReference type="PANTHER" id="PTHR43133:SF60">
    <property type="entry name" value="RNA POLYMERASE SIGMA FACTOR SIGV"/>
    <property type="match status" value="1"/>
</dbReference>
<dbReference type="InterPro" id="IPR036388">
    <property type="entry name" value="WH-like_DNA-bd_sf"/>
</dbReference>
<dbReference type="Gene3D" id="1.10.10.10">
    <property type="entry name" value="Winged helix-like DNA-binding domain superfamily/Winged helix DNA-binding domain"/>
    <property type="match status" value="1"/>
</dbReference>
<dbReference type="InterPro" id="IPR013249">
    <property type="entry name" value="RNA_pol_sigma70_r4_t2"/>
</dbReference>
<accession>A0A410WPY6</accession>
<evidence type="ECO:0000313" key="7">
    <source>
        <dbReference type="EMBL" id="MCY9597264.1"/>
    </source>
</evidence>
<protein>
    <submittedName>
        <fullName evidence="8">RNA polymerase subunit sigma</fullName>
    </submittedName>
    <submittedName>
        <fullName evidence="7">Sigma-70 family RNA polymerase sigma factor</fullName>
    </submittedName>
</protein>
<dbReference type="InterPro" id="IPR014284">
    <property type="entry name" value="RNA_pol_sigma-70_dom"/>
</dbReference>
<evidence type="ECO:0000313" key="8">
    <source>
        <dbReference type="EMBL" id="QAV16370.1"/>
    </source>
</evidence>
<sequence length="195" mass="23177">MNDEQLEHWLDRLAAGDQEAMEEIYRMTRRKVYGTVAVLVSNKEDVNDIVSEIYCQLWRALPGYDRSRPFHFWLNGIVIRQVSSWRRQLWRRFRLTDKTSRLSEEPHVETPDEALAGNELRQDVRDAINKLPYKLRVAVIYRYFYEYTYDEIAELLAIPPGTVKSRVHLALKRLRAKFDTQLDGEAYPNVYSKKH</sequence>
<reference evidence="7 10" key="2">
    <citation type="submission" date="2022-05" db="EMBL/GenBank/DDBJ databases">
        <title>Genome Sequencing of Bee-Associated Microbes.</title>
        <authorList>
            <person name="Dunlap C."/>
        </authorList>
    </citation>
    <scope>NUCLEOTIDE SEQUENCE [LARGE SCALE GENOMIC DNA]</scope>
    <source>
        <strain evidence="7 10">NRRL B-23120</strain>
    </source>
</reference>
<dbReference type="GeneID" id="95373416"/>
<gene>
    <name evidence="7" type="ORF">M5X16_16000</name>
    <name evidence="8" type="ORF">PC41400_01120</name>
</gene>
<evidence type="ECO:0000256" key="1">
    <source>
        <dbReference type="ARBA" id="ARBA00010641"/>
    </source>
</evidence>
<dbReference type="InterPro" id="IPR007627">
    <property type="entry name" value="RNA_pol_sigma70_r2"/>
</dbReference>
<evidence type="ECO:0000313" key="9">
    <source>
        <dbReference type="Proteomes" id="UP000288943"/>
    </source>
</evidence>
<dbReference type="EMBL" id="CP026520">
    <property type="protein sequence ID" value="QAV16370.1"/>
    <property type="molecule type" value="Genomic_DNA"/>
</dbReference>
<dbReference type="Proteomes" id="UP001527202">
    <property type="component" value="Unassembled WGS sequence"/>
</dbReference>
<feature type="domain" description="RNA polymerase sigma-70 region 2" evidence="5">
    <location>
        <begin position="25"/>
        <end position="92"/>
    </location>
</feature>
<dbReference type="NCBIfam" id="NF009195">
    <property type="entry name" value="PRK12543.1"/>
    <property type="match status" value="1"/>
</dbReference>
<dbReference type="OrthoDB" id="9785675at2"/>
<dbReference type="GO" id="GO:0006352">
    <property type="term" value="P:DNA-templated transcription initiation"/>
    <property type="evidence" value="ECO:0007669"/>
    <property type="project" value="InterPro"/>
</dbReference>
<dbReference type="SUPFAM" id="SSF88946">
    <property type="entry name" value="Sigma2 domain of RNA polymerase sigma factors"/>
    <property type="match status" value="1"/>
</dbReference>
<dbReference type="NCBIfam" id="TIGR02937">
    <property type="entry name" value="sigma70-ECF"/>
    <property type="match status" value="1"/>
</dbReference>
<keyword evidence="4" id="KW-0804">Transcription</keyword>
<dbReference type="Pfam" id="PF08281">
    <property type="entry name" value="Sigma70_r4_2"/>
    <property type="match status" value="1"/>
</dbReference>
<evidence type="ECO:0000256" key="3">
    <source>
        <dbReference type="ARBA" id="ARBA00023082"/>
    </source>
</evidence>
<dbReference type="InterPro" id="IPR039425">
    <property type="entry name" value="RNA_pol_sigma-70-like"/>
</dbReference>
<evidence type="ECO:0000256" key="4">
    <source>
        <dbReference type="ARBA" id="ARBA00023163"/>
    </source>
</evidence>
<dbReference type="Proteomes" id="UP000288943">
    <property type="component" value="Chromosome"/>
</dbReference>
<evidence type="ECO:0000259" key="5">
    <source>
        <dbReference type="Pfam" id="PF04542"/>
    </source>
</evidence>
<dbReference type="KEGG" id="pchi:PC41400_01120"/>
<feature type="domain" description="RNA polymerase sigma factor 70 region 4 type 2" evidence="6">
    <location>
        <begin position="122"/>
        <end position="174"/>
    </location>
</feature>
<dbReference type="AlphaFoldDB" id="A0A410WPY6"/>
<dbReference type="RefSeq" id="WP_042231538.1">
    <property type="nucleotide sequence ID" value="NZ_CP026520.1"/>
</dbReference>
<dbReference type="EMBL" id="JAMDMJ010000018">
    <property type="protein sequence ID" value="MCY9597264.1"/>
    <property type="molecule type" value="Genomic_DNA"/>
</dbReference>
<organism evidence="8 9">
    <name type="scientific">Paenibacillus chitinolyticus</name>
    <dbReference type="NCBI Taxonomy" id="79263"/>
    <lineage>
        <taxon>Bacteria</taxon>
        <taxon>Bacillati</taxon>
        <taxon>Bacillota</taxon>
        <taxon>Bacilli</taxon>
        <taxon>Bacillales</taxon>
        <taxon>Paenibacillaceae</taxon>
        <taxon>Paenibacillus</taxon>
    </lineage>
</organism>
<keyword evidence="3" id="KW-0731">Sigma factor</keyword>
<comment type="similarity">
    <text evidence="1">Belongs to the sigma-70 factor family. ECF subfamily.</text>
</comment>
<dbReference type="Gene3D" id="1.10.1740.10">
    <property type="match status" value="1"/>
</dbReference>
<dbReference type="GO" id="GO:0003677">
    <property type="term" value="F:DNA binding"/>
    <property type="evidence" value="ECO:0007669"/>
    <property type="project" value="InterPro"/>
</dbReference>